<dbReference type="CDD" id="cd00090">
    <property type="entry name" value="HTH_ARSR"/>
    <property type="match status" value="1"/>
</dbReference>
<dbReference type="PANTHER" id="PTHR33164:SF106">
    <property type="entry name" value="TRANSCRIPTIONAL REGULATORY PROTEIN"/>
    <property type="match status" value="1"/>
</dbReference>
<dbReference type="PRINTS" id="PR00598">
    <property type="entry name" value="HTHMARR"/>
</dbReference>
<accession>A0A8J3SK40</accession>
<proteinExistence type="predicted"/>
<reference evidence="2 3" key="1">
    <citation type="submission" date="2021-01" db="EMBL/GenBank/DDBJ databases">
        <title>Whole genome shotgun sequence of Planobispora siamensis NBRC 107568.</title>
        <authorList>
            <person name="Komaki H."/>
            <person name="Tamura T."/>
        </authorList>
    </citation>
    <scope>NUCLEOTIDE SEQUENCE [LARGE SCALE GENOMIC DNA]</scope>
    <source>
        <strain evidence="2 3">NBRC 107568</strain>
    </source>
</reference>
<gene>
    <name evidence="2" type="ORF">Psi01_17230</name>
</gene>
<evidence type="ECO:0000259" key="1">
    <source>
        <dbReference type="PROSITE" id="PS50995"/>
    </source>
</evidence>
<dbReference type="InterPro" id="IPR000835">
    <property type="entry name" value="HTH_MarR-typ"/>
</dbReference>
<dbReference type="Gene3D" id="1.10.10.10">
    <property type="entry name" value="Winged helix-like DNA-binding domain superfamily/Winged helix DNA-binding domain"/>
    <property type="match status" value="1"/>
</dbReference>
<feature type="domain" description="HTH marR-type" evidence="1">
    <location>
        <begin position="1"/>
        <end position="89"/>
    </location>
</feature>
<dbReference type="InterPro" id="IPR039422">
    <property type="entry name" value="MarR/SlyA-like"/>
</dbReference>
<comment type="caution">
    <text evidence="2">The sequence shown here is derived from an EMBL/GenBank/DDBJ whole genome shotgun (WGS) entry which is preliminary data.</text>
</comment>
<dbReference type="InterPro" id="IPR036388">
    <property type="entry name" value="WH-like_DNA-bd_sf"/>
</dbReference>
<name>A0A8J3SK40_9ACTN</name>
<dbReference type="AlphaFoldDB" id="A0A8J3SK40"/>
<dbReference type="SMART" id="SM00347">
    <property type="entry name" value="HTH_MARR"/>
    <property type="match status" value="1"/>
</dbReference>
<evidence type="ECO:0000313" key="2">
    <source>
        <dbReference type="EMBL" id="GIH91093.1"/>
    </source>
</evidence>
<dbReference type="PROSITE" id="PS50995">
    <property type="entry name" value="HTH_MARR_2"/>
    <property type="match status" value="1"/>
</dbReference>
<dbReference type="Proteomes" id="UP000619788">
    <property type="component" value="Unassembled WGS sequence"/>
</dbReference>
<dbReference type="GO" id="GO:0006950">
    <property type="term" value="P:response to stress"/>
    <property type="evidence" value="ECO:0007669"/>
    <property type="project" value="TreeGrafter"/>
</dbReference>
<dbReference type="PANTHER" id="PTHR33164">
    <property type="entry name" value="TRANSCRIPTIONAL REGULATOR, MARR FAMILY"/>
    <property type="match status" value="1"/>
</dbReference>
<evidence type="ECO:0000313" key="3">
    <source>
        <dbReference type="Proteomes" id="UP000619788"/>
    </source>
</evidence>
<dbReference type="InterPro" id="IPR036390">
    <property type="entry name" value="WH_DNA-bd_sf"/>
</dbReference>
<dbReference type="EMBL" id="BOOJ01000015">
    <property type="protein sequence ID" value="GIH91093.1"/>
    <property type="molecule type" value="Genomic_DNA"/>
</dbReference>
<keyword evidence="3" id="KW-1185">Reference proteome</keyword>
<dbReference type="GO" id="GO:0003700">
    <property type="term" value="F:DNA-binding transcription factor activity"/>
    <property type="evidence" value="ECO:0007669"/>
    <property type="project" value="InterPro"/>
</dbReference>
<sequence>MTAGELAERANLTTGAVTGALNRLERAGYATRQADPADRRRVRIVPDEEAAARVAAVYVPFYQRLAEMSAGYSAEEMGTLTDWFTRAATAMRTTLEEIRQGGTT</sequence>
<dbReference type="InterPro" id="IPR011991">
    <property type="entry name" value="ArsR-like_HTH"/>
</dbReference>
<dbReference type="SUPFAM" id="SSF46785">
    <property type="entry name" value="Winged helix' DNA-binding domain"/>
    <property type="match status" value="1"/>
</dbReference>
<organism evidence="2 3">
    <name type="scientific">Planobispora siamensis</name>
    <dbReference type="NCBI Taxonomy" id="936338"/>
    <lineage>
        <taxon>Bacteria</taxon>
        <taxon>Bacillati</taxon>
        <taxon>Actinomycetota</taxon>
        <taxon>Actinomycetes</taxon>
        <taxon>Streptosporangiales</taxon>
        <taxon>Streptosporangiaceae</taxon>
        <taxon>Planobispora</taxon>
    </lineage>
</organism>
<dbReference type="RefSeq" id="WP_204063410.1">
    <property type="nucleotide sequence ID" value="NZ_BOOJ01000015.1"/>
</dbReference>
<dbReference type="Pfam" id="PF01047">
    <property type="entry name" value="MarR"/>
    <property type="match status" value="1"/>
</dbReference>
<protein>
    <recommendedName>
        <fullName evidence="1">HTH marR-type domain-containing protein</fullName>
    </recommendedName>
</protein>